<dbReference type="OrthoDB" id="1046782at2759"/>
<name>A0A9P3LK77_9APHY</name>
<dbReference type="AlphaFoldDB" id="A0A9P3LK77"/>
<gene>
    <name evidence="1" type="ORF">PsYK624_131820</name>
</gene>
<protein>
    <submittedName>
        <fullName evidence="1">Uncharacterized protein</fullName>
    </submittedName>
</protein>
<organism evidence="1 2">
    <name type="scientific">Phanerochaete sordida</name>
    <dbReference type="NCBI Taxonomy" id="48140"/>
    <lineage>
        <taxon>Eukaryota</taxon>
        <taxon>Fungi</taxon>
        <taxon>Dikarya</taxon>
        <taxon>Basidiomycota</taxon>
        <taxon>Agaricomycotina</taxon>
        <taxon>Agaricomycetes</taxon>
        <taxon>Polyporales</taxon>
        <taxon>Phanerochaetaceae</taxon>
        <taxon>Phanerochaete</taxon>
    </lineage>
</organism>
<evidence type="ECO:0000313" key="2">
    <source>
        <dbReference type="Proteomes" id="UP000703269"/>
    </source>
</evidence>
<comment type="caution">
    <text evidence="1">The sequence shown here is derived from an EMBL/GenBank/DDBJ whole genome shotgun (WGS) entry which is preliminary data.</text>
</comment>
<sequence>MPSVEPRREYISDLKVKYGDSPSDAPPNALRELTGLSNDLNHQFSGKHVWLVPSFTTDPAAAATSLHVVVQNSASGGMDDIAKGTGGGYRYVFAKSDPDAPRKTTYAVLLRSSTRVLAAPPGWDAISEDINKNRRRSYLYILMKMTEGDGPVASSSAGSSSRLSLAVPAVARNISTRNSSGPKEYVQRLEVVYGDDEKDAPPDCIREANGLSPNLDFNGGSKCVWLVPHYTTDAAKAATSFDVLVQAFEDPKLRDLAKRAGGEFRYVVPRADRRLADKIADVAFVRADAPLARPPASWHGFSINDLNKGRKKGCLYVVWRTASTNSWSFASLPGSISPFRSSSPTSKYIKTLTVCYGDSFDDMPEGAIYEYNGQSADLNHQLGGKFVWLVPEYTTDAHAAATSFAVTISRIADLAQADISKGTLGGRFRYIAPKYDGKAKGRIAEAQLLRVERPLRSAPSGWQGMSTDINEGRGRACLYLIWKTAAV</sequence>
<reference evidence="1 2" key="1">
    <citation type="submission" date="2021-08" db="EMBL/GenBank/DDBJ databases">
        <title>Draft Genome Sequence of Phanerochaete sordida strain YK-624.</title>
        <authorList>
            <person name="Mori T."/>
            <person name="Dohra H."/>
            <person name="Suzuki T."/>
            <person name="Kawagishi H."/>
            <person name="Hirai H."/>
        </authorList>
    </citation>
    <scope>NUCLEOTIDE SEQUENCE [LARGE SCALE GENOMIC DNA]</scope>
    <source>
        <strain evidence="1 2">YK-624</strain>
    </source>
</reference>
<evidence type="ECO:0000313" key="1">
    <source>
        <dbReference type="EMBL" id="GJE96972.1"/>
    </source>
</evidence>
<accession>A0A9P3LK77</accession>
<keyword evidence="2" id="KW-1185">Reference proteome</keyword>
<dbReference type="Proteomes" id="UP000703269">
    <property type="component" value="Unassembled WGS sequence"/>
</dbReference>
<dbReference type="EMBL" id="BPQB01000066">
    <property type="protein sequence ID" value="GJE96972.1"/>
    <property type="molecule type" value="Genomic_DNA"/>
</dbReference>
<proteinExistence type="predicted"/>